<sequence>MAAKGGKTLTTAASRRLRLRAERILDQEITFIFSRTFASLSDDDVELRPREEMYRYDSGSPLAAQDDAIGDLLTAVGEQSLFRRMNFLRYKASRLRSRLSRTNPKKKAVDEIERLQQEAETCRSMIAQANLRLVAKIARKLSRNEDFEDFQSEGNFILLYSIDRFDIDRGFRFSTYATHAIQRHLYRQMHRKARRTSRESITAGEILAESVEAAPVAEEPDFDPALSKRVVELMNTLDPREAAILKARFGFGGDKGEPLRAVATRLGLSKERVRQLQKRAIERLQGMMEPRMADE</sequence>
<dbReference type="InterPro" id="IPR014284">
    <property type="entry name" value="RNA_pol_sigma-70_dom"/>
</dbReference>
<dbReference type="PRINTS" id="PR00046">
    <property type="entry name" value="SIGMA70FCT"/>
</dbReference>
<dbReference type="AlphaFoldDB" id="A0A517SM23"/>
<keyword evidence="1" id="KW-0805">Transcription regulation</keyword>
<evidence type="ECO:0000313" key="8">
    <source>
        <dbReference type="EMBL" id="QDT57179.1"/>
    </source>
</evidence>
<dbReference type="Gene3D" id="1.20.120.1810">
    <property type="match status" value="1"/>
</dbReference>
<organism evidence="8 9">
    <name type="scientific">Caulifigura coniformis</name>
    <dbReference type="NCBI Taxonomy" id="2527983"/>
    <lineage>
        <taxon>Bacteria</taxon>
        <taxon>Pseudomonadati</taxon>
        <taxon>Planctomycetota</taxon>
        <taxon>Planctomycetia</taxon>
        <taxon>Planctomycetales</taxon>
        <taxon>Planctomycetaceae</taxon>
        <taxon>Caulifigura</taxon>
    </lineage>
</organism>
<feature type="domain" description="RNA polymerase sigma-70 region 2" evidence="6">
    <location>
        <begin position="128"/>
        <end position="194"/>
    </location>
</feature>
<keyword evidence="3" id="KW-0238">DNA-binding</keyword>
<name>A0A517SM23_9PLAN</name>
<feature type="coiled-coil region" evidence="5">
    <location>
        <begin position="105"/>
        <end position="132"/>
    </location>
</feature>
<dbReference type="InterPro" id="IPR050239">
    <property type="entry name" value="Sigma-70_RNA_pol_init_factors"/>
</dbReference>
<dbReference type="PANTHER" id="PTHR30603:SF60">
    <property type="entry name" value="RNA POLYMERASE SIGMA FACTOR RPOD"/>
    <property type="match status" value="1"/>
</dbReference>
<dbReference type="SUPFAM" id="SSF88946">
    <property type="entry name" value="Sigma2 domain of RNA polymerase sigma factors"/>
    <property type="match status" value="1"/>
</dbReference>
<reference evidence="8 9" key="1">
    <citation type="submission" date="2019-02" db="EMBL/GenBank/DDBJ databases">
        <title>Deep-cultivation of Planctomycetes and their phenomic and genomic characterization uncovers novel biology.</title>
        <authorList>
            <person name="Wiegand S."/>
            <person name="Jogler M."/>
            <person name="Boedeker C."/>
            <person name="Pinto D."/>
            <person name="Vollmers J."/>
            <person name="Rivas-Marin E."/>
            <person name="Kohn T."/>
            <person name="Peeters S.H."/>
            <person name="Heuer A."/>
            <person name="Rast P."/>
            <person name="Oberbeckmann S."/>
            <person name="Bunk B."/>
            <person name="Jeske O."/>
            <person name="Meyerdierks A."/>
            <person name="Storesund J.E."/>
            <person name="Kallscheuer N."/>
            <person name="Luecker S."/>
            <person name="Lage O.M."/>
            <person name="Pohl T."/>
            <person name="Merkel B.J."/>
            <person name="Hornburger P."/>
            <person name="Mueller R.-W."/>
            <person name="Bruemmer F."/>
            <person name="Labrenz M."/>
            <person name="Spormann A.M."/>
            <person name="Op den Camp H."/>
            <person name="Overmann J."/>
            <person name="Amann R."/>
            <person name="Jetten M.S.M."/>
            <person name="Mascher T."/>
            <person name="Medema M.H."/>
            <person name="Devos D.P."/>
            <person name="Kaster A.-K."/>
            <person name="Ovreas L."/>
            <person name="Rohde M."/>
            <person name="Galperin M.Y."/>
            <person name="Jogler C."/>
        </authorList>
    </citation>
    <scope>NUCLEOTIDE SEQUENCE [LARGE SCALE GENOMIC DNA]</scope>
    <source>
        <strain evidence="8 9">Pan44</strain>
    </source>
</reference>
<dbReference type="Pfam" id="PF04542">
    <property type="entry name" value="Sigma70_r2"/>
    <property type="match status" value="1"/>
</dbReference>
<dbReference type="Proteomes" id="UP000315700">
    <property type="component" value="Chromosome"/>
</dbReference>
<evidence type="ECO:0000259" key="7">
    <source>
        <dbReference type="Pfam" id="PF04545"/>
    </source>
</evidence>
<dbReference type="InterPro" id="IPR007627">
    <property type="entry name" value="RNA_pol_sigma70_r2"/>
</dbReference>
<feature type="domain" description="RNA polymerase sigma-70 region 4" evidence="7">
    <location>
        <begin position="233"/>
        <end position="285"/>
    </location>
</feature>
<dbReference type="InterPro" id="IPR000943">
    <property type="entry name" value="RNA_pol_sigma70"/>
</dbReference>
<dbReference type="NCBIfam" id="TIGR02937">
    <property type="entry name" value="sigma70-ECF"/>
    <property type="match status" value="1"/>
</dbReference>
<dbReference type="RefSeq" id="WP_145034557.1">
    <property type="nucleotide sequence ID" value="NZ_CP036271.1"/>
</dbReference>
<evidence type="ECO:0000256" key="5">
    <source>
        <dbReference type="SAM" id="Coils"/>
    </source>
</evidence>
<evidence type="ECO:0000256" key="3">
    <source>
        <dbReference type="ARBA" id="ARBA00023125"/>
    </source>
</evidence>
<keyword evidence="5" id="KW-0175">Coiled coil</keyword>
<dbReference type="GO" id="GO:0003677">
    <property type="term" value="F:DNA binding"/>
    <property type="evidence" value="ECO:0007669"/>
    <property type="project" value="UniProtKB-KW"/>
</dbReference>
<evidence type="ECO:0000256" key="4">
    <source>
        <dbReference type="ARBA" id="ARBA00023163"/>
    </source>
</evidence>
<accession>A0A517SM23</accession>
<proteinExistence type="predicted"/>
<dbReference type="Pfam" id="PF04545">
    <property type="entry name" value="Sigma70_r4"/>
    <property type="match status" value="1"/>
</dbReference>
<dbReference type="InterPro" id="IPR007630">
    <property type="entry name" value="RNA_pol_sigma70_r4"/>
</dbReference>
<evidence type="ECO:0000256" key="2">
    <source>
        <dbReference type="ARBA" id="ARBA00023082"/>
    </source>
</evidence>
<dbReference type="GO" id="GO:0016987">
    <property type="term" value="F:sigma factor activity"/>
    <property type="evidence" value="ECO:0007669"/>
    <property type="project" value="UniProtKB-KW"/>
</dbReference>
<dbReference type="InterPro" id="IPR013324">
    <property type="entry name" value="RNA_pol_sigma_r3/r4-like"/>
</dbReference>
<evidence type="ECO:0000313" key="9">
    <source>
        <dbReference type="Proteomes" id="UP000315700"/>
    </source>
</evidence>
<gene>
    <name evidence="8" type="primary">rpoD</name>
    <name evidence="8" type="ORF">Pan44_52460</name>
</gene>
<dbReference type="InParanoid" id="A0A517SM23"/>
<dbReference type="InterPro" id="IPR013325">
    <property type="entry name" value="RNA_pol_sigma_r2"/>
</dbReference>
<keyword evidence="2" id="KW-0731">Sigma factor</keyword>
<protein>
    <submittedName>
        <fullName evidence="8">RNA polymerase sigma factor RpoD</fullName>
    </submittedName>
</protein>
<dbReference type="EMBL" id="CP036271">
    <property type="protein sequence ID" value="QDT57179.1"/>
    <property type="molecule type" value="Genomic_DNA"/>
</dbReference>
<dbReference type="InterPro" id="IPR036388">
    <property type="entry name" value="WH-like_DNA-bd_sf"/>
</dbReference>
<evidence type="ECO:0000259" key="6">
    <source>
        <dbReference type="Pfam" id="PF04542"/>
    </source>
</evidence>
<dbReference type="SUPFAM" id="SSF88659">
    <property type="entry name" value="Sigma3 and sigma4 domains of RNA polymerase sigma factors"/>
    <property type="match status" value="1"/>
</dbReference>
<dbReference type="KEGG" id="ccos:Pan44_52460"/>
<dbReference type="GO" id="GO:0006352">
    <property type="term" value="P:DNA-templated transcription initiation"/>
    <property type="evidence" value="ECO:0007669"/>
    <property type="project" value="InterPro"/>
</dbReference>
<evidence type="ECO:0000256" key="1">
    <source>
        <dbReference type="ARBA" id="ARBA00023015"/>
    </source>
</evidence>
<dbReference type="Gene3D" id="1.10.10.10">
    <property type="entry name" value="Winged helix-like DNA-binding domain superfamily/Winged helix DNA-binding domain"/>
    <property type="match status" value="1"/>
</dbReference>
<dbReference type="OrthoDB" id="9780321at2"/>
<dbReference type="PANTHER" id="PTHR30603">
    <property type="entry name" value="RNA POLYMERASE SIGMA FACTOR RPO"/>
    <property type="match status" value="1"/>
</dbReference>
<keyword evidence="4" id="KW-0804">Transcription</keyword>
<keyword evidence="9" id="KW-1185">Reference proteome</keyword>